<keyword evidence="5" id="KW-0999">Mitochondrion inner membrane</keyword>
<dbReference type="PANTHER" id="PTHR31586:SF1">
    <property type="entry name" value="CYTOCHROME C OXIDASE ASSEMBLY PROTEIN COX20, MITOCHONDRIAL"/>
    <property type="match status" value="1"/>
</dbReference>
<dbReference type="GO" id="GO:0005743">
    <property type="term" value="C:mitochondrial inner membrane"/>
    <property type="evidence" value="ECO:0007669"/>
    <property type="project" value="UniProtKB-SubCell"/>
</dbReference>
<comment type="similarity">
    <text evidence="2">Belongs to the COX20 family.</text>
</comment>
<evidence type="ECO:0000313" key="11">
    <source>
        <dbReference type="Proteomes" id="UP001347796"/>
    </source>
</evidence>
<keyword evidence="11" id="KW-1185">Reference proteome</keyword>
<protein>
    <recommendedName>
        <fullName evidence="3">Cytochrome c oxidase assembly protein COX20, mitochondrial</fullName>
    </recommendedName>
</protein>
<dbReference type="EMBL" id="JAZGQO010000007">
    <property type="protein sequence ID" value="KAK6183672.1"/>
    <property type="molecule type" value="Genomic_DNA"/>
</dbReference>
<comment type="subcellular location">
    <subcellularLocation>
        <location evidence="1">Mitochondrion inner membrane</location>
    </subcellularLocation>
</comment>
<evidence type="ECO:0000256" key="8">
    <source>
        <dbReference type="ARBA" id="ARBA00023136"/>
    </source>
</evidence>
<keyword evidence="8 9" id="KW-0472">Membrane</keyword>
<gene>
    <name evidence="10" type="ORF">SNE40_011103</name>
</gene>
<dbReference type="Proteomes" id="UP001347796">
    <property type="component" value="Unassembled WGS sequence"/>
</dbReference>
<evidence type="ECO:0000256" key="2">
    <source>
        <dbReference type="ARBA" id="ARBA00009575"/>
    </source>
</evidence>
<keyword evidence="6 9" id="KW-1133">Transmembrane helix</keyword>
<sequence length="116" mass="13424">MEDSEEKDNSKSILFYKRNLSEVPCFRKSFMTGIMSGIGLGVGHFMATSKPQTSYHVAFGSFTLITLGVWFNCRYHWTAERIRERQFKDALRIKEVEEGSESVKLPLPERKDLKEV</sequence>
<dbReference type="AlphaFoldDB" id="A0AAN8PSE9"/>
<evidence type="ECO:0000256" key="6">
    <source>
        <dbReference type="ARBA" id="ARBA00022989"/>
    </source>
</evidence>
<evidence type="ECO:0000313" key="10">
    <source>
        <dbReference type="EMBL" id="KAK6183672.1"/>
    </source>
</evidence>
<name>A0AAN8PSE9_PATCE</name>
<comment type="caution">
    <text evidence="10">The sequence shown here is derived from an EMBL/GenBank/DDBJ whole genome shotgun (WGS) entry which is preliminary data.</text>
</comment>
<evidence type="ECO:0000256" key="4">
    <source>
        <dbReference type="ARBA" id="ARBA00022692"/>
    </source>
</evidence>
<evidence type="ECO:0000256" key="1">
    <source>
        <dbReference type="ARBA" id="ARBA00004273"/>
    </source>
</evidence>
<feature type="transmembrane region" description="Helical" evidence="9">
    <location>
        <begin position="53"/>
        <end position="73"/>
    </location>
</feature>
<proteinExistence type="inferred from homology"/>
<dbReference type="PRINTS" id="PR02049">
    <property type="entry name" value="PROTEINF36A"/>
</dbReference>
<dbReference type="Pfam" id="PF12597">
    <property type="entry name" value="Cox20"/>
    <property type="match status" value="1"/>
</dbReference>
<keyword evidence="7" id="KW-0496">Mitochondrion</keyword>
<accession>A0AAN8PSE9</accession>
<dbReference type="PANTHER" id="PTHR31586">
    <property type="entry name" value="CYTOCHROME C OXIDASE PROTEIN 20"/>
    <property type="match status" value="1"/>
</dbReference>
<dbReference type="InterPro" id="IPR022533">
    <property type="entry name" value="Cox20"/>
</dbReference>
<keyword evidence="4 9" id="KW-0812">Transmembrane</keyword>
<reference evidence="10 11" key="1">
    <citation type="submission" date="2024-01" db="EMBL/GenBank/DDBJ databases">
        <title>The genome of the rayed Mediterranean limpet Patella caerulea (Linnaeus, 1758).</title>
        <authorList>
            <person name="Anh-Thu Weber A."/>
            <person name="Halstead-Nussloch G."/>
        </authorList>
    </citation>
    <scope>NUCLEOTIDE SEQUENCE [LARGE SCALE GENOMIC DNA]</scope>
    <source>
        <strain evidence="10">AATW-2023a</strain>
        <tissue evidence="10">Whole specimen</tissue>
    </source>
</reference>
<evidence type="ECO:0000256" key="3">
    <source>
        <dbReference type="ARBA" id="ARBA00017689"/>
    </source>
</evidence>
<dbReference type="GO" id="GO:0033617">
    <property type="term" value="P:mitochondrial respiratory chain complex IV assembly"/>
    <property type="evidence" value="ECO:0007669"/>
    <property type="project" value="InterPro"/>
</dbReference>
<evidence type="ECO:0000256" key="5">
    <source>
        <dbReference type="ARBA" id="ARBA00022792"/>
    </source>
</evidence>
<organism evidence="10 11">
    <name type="scientific">Patella caerulea</name>
    <name type="common">Rayed Mediterranean limpet</name>
    <dbReference type="NCBI Taxonomy" id="87958"/>
    <lineage>
        <taxon>Eukaryota</taxon>
        <taxon>Metazoa</taxon>
        <taxon>Spiralia</taxon>
        <taxon>Lophotrochozoa</taxon>
        <taxon>Mollusca</taxon>
        <taxon>Gastropoda</taxon>
        <taxon>Patellogastropoda</taxon>
        <taxon>Patelloidea</taxon>
        <taxon>Patellidae</taxon>
        <taxon>Patella</taxon>
    </lineage>
</organism>
<feature type="transmembrane region" description="Helical" evidence="9">
    <location>
        <begin position="30"/>
        <end position="47"/>
    </location>
</feature>
<evidence type="ECO:0000256" key="7">
    <source>
        <dbReference type="ARBA" id="ARBA00023128"/>
    </source>
</evidence>
<evidence type="ECO:0000256" key="9">
    <source>
        <dbReference type="SAM" id="Phobius"/>
    </source>
</evidence>